<keyword evidence="3 9" id="KW-0378">Hydrolase</keyword>
<comment type="subunit">
    <text evidence="9">Part of the signal recognition particle protein translocation system, which is composed of SRP and FtsY.</text>
</comment>
<dbReference type="SUPFAM" id="SSF47446">
    <property type="entry name" value="Signal peptide-binding domain"/>
    <property type="match status" value="1"/>
</dbReference>
<dbReference type="Gene3D" id="1.20.120.140">
    <property type="entry name" value="Signal recognition particle SRP54, nucleotide-binding domain"/>
    <property type="match status" value="1"/>
</dbReference>
<evidence type="ECO:0000256" key="8">
    <source>
        <dbReference type="ARBA" id="ARBA00048027"/>
    </source>
</evidence>
<keyword evidence="15" id="KW-1185">Reference proteome</keyword>
<keyword evidence="2 9" id="KW-0547">Nucleotide-binding</keyword>
<gene>
    <name evidence="9 14" type="primary">ffh</name>
    <name evidence="14" type="ORF">QIS96_20010</name>
</gene>
<evidence type="ECO:0000256" key="10">
    <source>
        <dbReference type="SAM" id="MobiDB-lite"/>
    </source>
</evidence>
<feature type="region of interest" description="Disordered" evidence="10">
    <location>
        <begin position="432"/>
        <end position="516"/>
    </location>
</feature>
<evidence type="ECO:0000259" key="11">
    <source>
        <dbReference type="SMART" id="SM00382"/>
    </source>
</evidence>
<dbReference type="CDD" id="cd18539">
    <property type="entry name" value="SRP_G"/>
    <property type="match status" value="1"/>
</dbReference>
<sequence>MFDTLSDRLAATFKNLRGKGRLSEADIDATAREIRIALLEADVALPVVRAFIKQVKERATGAEVSQALNPAQQVIKIVNEELIGILGGETRRLRFAKNPPTVIMLAGLQGAGKTTLAGKLGLWLKSQGHSPLLVACDLQRPNAVNQLSVVAERAGVGIYAPEPGNGVGDPVKVAQDSVEYAKQKVHDVVIVDTAGRLGIDQELMQQAADIRDAVKPDEVLFVVDAMIGQDAVNTAEAFRDGVGFDGVVLSKLDGDARGGAALSIAHVTGKQIMFASNGEKLDDFDAFHPDRMASRILGMGDMLTLIEKAEQTFSQAEAEKMAAKLQKGPKEFTLDDFLAQMEQVRKMGSISKLLGMMPGMGQIKDQINNIDERDVDRTAAIIKSMTPAERSEPTIINGSRRARIARGSGVEVSAVKNLVERFFEARKMMSKMAQGGGMPGMPGVPGMGGGPGRQKKKQKVAKGKRKSGNPMKRKQEEQEAAARREQAQQGGGAFGLPAGQDGQNFELPDEFKKFMS</sequence>
<dbReference type="Pfam" id="PF02881">
    <property type="entry name" value="SRP54_N"/>
    <property type="match status" value="1"/>
</dbReference>
<evidence type="ECO:0000256" key="1">
    <source>
        <dbReference type="ARBA" id="ARBA00005450"/>
    </source>
</evidence>
<dbReference type="InterPro" id="IPR013822">
    <property type="entry name" value="Signal_recog_particl_SRP54_hlx"/>
</dbReference>
<dbReference type="SUPFAM" id="SSF52540">
    <property type="entry name" value="P-loop containing nucleoside triphosphate hydrolases"/>
    <property type="match status" value="1"/>
</dbReference>
<comment type="domain">
    <text evidence="9">Composed of three domains: the N-terminal N domain, which is responsible for interactions with the ribosome, the central G domain, which binds GTP, and the C-terminal M domain, which binds the RNA and the signal sequence of the RNC.</text>
</comment>
<feature type="binding site" evidence="9">
    <location>
        <begin position="107"/>
        <end position="114"/>
    </location>
    <ligand>
        <name>GTP</name>
        <dbReference type="ChEBI" id="CHEBI:37565"/>
    </ligand>
</feature>
<dbReference type="InterPro" id="IPR027417">
    <property type="entry name" value="P-loop_NTPase"/>
</dbReference>
<name>A0ABT6SDP8_9ACTN</name>
<dbReference type="InterPro" id="IPR003593">
    <property type="entry name" value="AAA+_ATPase"/>
</dbReference>
<feature type="compositionally biased region" description="Basic and acidic residues" evidence="10">
    <location>
        <begin position="473"/>
        <end position="486"/>
    </location>
</feature>
<protein>
    <recommendedName>
        <fullName evidence="9">Signal recognition particle protein</fullName>
        <ecNumber evidence="9">3.6.5.4</ecNumber>
    </recommendedName>
    <alternativeName>
        <fullName evidence="9">Fifty-four homolog</fullName>
    </alternativeName>
</protein>
<feature type="domain" description="SRP54-type proteins GTP-binding" evidence="12">
    <location>
        <begin position="100"/>
        <end position="298"/>
    </location>
</feature>
<dbReference type="SMART" id="SM00962">
    <property type="entry name" value="SRP54"/>
    <property type="match status" value="1"/>
</dbReference>
<feature type="compositionally biased region" description="Gly residues" evidence="10">
    <location>
        <begin position="434"/>
        <end position="452"/>
    </location>
</feature>
<keyword evidence="9" id="KW-0963">Cytoplasm</keyword>
<dbReference type="InterPro" id="IPR000897">
    <property type="entry name" value="SRP54_GTPase_dom"/>
</dbReference>
<evidence type="ECO:0000256" key="6">
    <source>
        <dbReference type="ARBA" id="ARBA00023135"/>
    </source>
</evidence>
<evidence type="ECO:0000256" key="9">
    <source>
        <dbReference type="HAMAP-Rule" id="MF_00306"/>
    </source>
</evidence>
<dbReference type="NCBIfam" id="TIGR00959">
    <property type="entry name" value="ffh"/>
    <property type="match status" value="1"/>
</dbReference>
<dbReference type="HAMAP" id="MF_00306">
    <property type="entry name" value="SRP54"/>
    <property type="match status" value="1"/>
</dbReference>
<evidence type="ECO:0000259" key="12">
    <source>
        <dbReference type="SMART" id="SM00962"/>
    </source>
</evidence>
<evidence type="ECO:0000256" key="2">
    <source>
        <dbReference type="ARBA" id="ARBA00022741"/>
    </source>
</evidence>
<evidence type="ECO:0000256" key="4">
    <source>
        <dbReference type="ARBA" id="ARBA00022884"/>
    </source>
</evidence>
<reference evidence="14 15" key="1">
    <citation type="submission" date="2023-05" db="EMBL/GenBank/DDBJ databases">
        <title>Draft genome sequence of Streptomyces sp. B-S-A6 isolated from a cave soil in Thailand.</title>
        <authorList>
            <person name="Chamroensaksri N."/>
            <person name="Muangham S."/>
        </authorList>
    </citation>
    <scope>NUCLEOTIDE SEQUENCE [LARGE SCALE GENOMIC DNA]</scope>
    <source>
        <strain evidence="14 15">B-S-A6</strain>
    </source>
</reference>
<evidence type="ECO:0000313" key="15">
    <source>
        <dbReference type="Proteomes" id="UP001223978"/>
    </source>
</evidence>
<dbReference type="SMART" id="SM00382">
    <property type="entry name" value="AAA"/>
    <property type="match status" value="1"/>
</dbReference>
<feature type="domain" description="Signal recognition particle SRP54 helical bundle" evidence="13">
    <location>
        <begin position="1"/>
        <end position="86"/>
    </location>
</feature>
<keyword evidence="6 9" id="KW-0733">Signal recognition particle</keyword>
<feature type="compositionally biased region" description="Basic residues" evidence="10">
    <location>
        <begin position="453"/>
        <end position="467"/>
    </location>
</feature>
<keyword evidence="5 9" id="KW-0342">GTP-binding</keyword>
<feature type="binding site" evidence="9">
    <location>
        <begin position="192"/>
        <end position="196"/>
    </location>
    <ligand>
        <name>GTP</name>
        <dbReference type="ChEBI" id="CHEBI:37565"/>
    </ligand>
</feature>
<dbReference type="Pfam" id="PF02978">
    <property type="entry name" value="SRP_SPB"/>
    <property type="match status" value="1"/>
</dbReference>
<dbReference type="InterPro" id="IPR042101">
    <property type="entry name" value="SRP54_N_sf"/>
</dbReference>
<proteinExistence type="inferred from homology"/>
<evidence type="ECO:0000259" key="13">
    <source>
        <dbReference type="SMART" id="SM00963"/>
    </source>
</evidence>
<dbReference type="PANTHER" id="PTHR11564">
    <property type="entry name" value="SIGNAL RECOGNITION PARTICLE 54K PROTEIN SRP54"/>
    <property type="match status" value="1"/>
</dbReference>
<organism evidence="14 15">
    <name type="scientific">Streptomyces cavernicola</name>
    <dbReference type="NCBI Taxonomy" id="3043613"/>
    <lineage>
        <taxon>Bacteria</taxon>
        <taxon>Bacillati</taxon>
        <taxon>Actinomycetota</taxon>
        <taxon>Actinomycetes</taxon>
        <taxon>Kitasatosporales</taxon>
        <taxon>Streptomycetaceae</taxon>
        <taxon>Streptomyces</taxon>
    </lineage>
</organism>
<dbReference type="InterPro" id="IPR022941">
    <property type="entry name" value="SRP54"/>
</dbReference>
<dbReference type="Pfam" id="PF00448">
    <property type="entry name" value="SRP54"/>
    <property type="match status" value="1"/>
</dbReference>
<dbReference type="Proteomes" id="UP001223978">
    <property type="component" value="Unassembled WGS sequence"/>
</dbReference>
<comment type="catalytic activity">
    <reaction evidence="8 9">
        <text>GTP + H2O = GDP + phosphate + H(+)</text>
        <dbReference type="Rhea" id="RHEA:19669"/>
        <dbReference type="ChEBI" id="CHEBI:15377"/>
        <dbReference type="ChEBI" id="CHEBI:15378"/>
        <dbReference type="ChEBI" id="CHEBI:37565"/>
        <dbReference type="ChEBI" id="CHEBI:43474"/>
        <dbReference type="ChEBI" id="CHEBI:58189"/>
        <dbReference type="EC" id="3.6.5.4"/>
    </reaction>
</comment>
<dbReference type="InterPro" id="IPR004125">
    <property type="entry name" value="Signal_recog_particle_SRP54_M"/>
</dbReference>
<evidence type="ECO:0000256" key="3">
    <source>
        <dbReference type="ARBA" id="ARBA00022801"/>
    </source>
</evidence>
<accession>A0ABT6SDP8</accession>
<dbReference type="EMBL" id="JASCIQ010000020">
    <property type="protein sequence ID" value="MDI3406094.1"/>
    <property type="molecule type" value="Genomic_DNA"/>
</dbReference>
<keyword evidence="4 9" id="KW-0694">RNA-binding</keyword>
<dbReference type="EC" id="3.6.5.4" evidence="9"/>
<dbReference type="SMART" id="SM00963">
    <property type="entry name" value="SRP54_N"/>
    <property type="match status" value="1"/>
</dbReference>
<dbReference type="PANTHER" id="PTHR11564:SF5">
    <property type="entry name" value="SIGNAL RECOGNITION PARTICLE SUBUNIT SRP54"/>
    <property type="match status" value="1"/>
</dbReference>
<evidence type="ECO:0000256" key="5">
    <source>
        <dbReference type="ARBA" id="ARBA00023134"/>
    </source>
</evidence>
<feature type="domain" description="AAA+ ATPase" evidence="11">
    <location>
        <begin position="99"/>
        <end position="303"/>
    </location>
</feature>
<comment type="function">
    <text evidence="9">Involved in targeting and insertion of nascent membrane proteins into the cytoplasmic membrane. Binds to the hydrophobic signal sequence of the ribosome-nascent chain (RNC) as it emerges from the ribosomes. The SRP-RNC complex is then targeted to the cytoplasmic membrane where it interacts with the SRP receptor FtsY.</text>
</comment>
<dbReference type="RefSeq" id="WP_282544022.1">
    <property type="nucleotide sequence ID" value="NZ_JASCIQ010000020.1"/>
</dbReference>
<evidence type="ECO:0000256" key="7">
    <source>
        <dbReference type="ARBA" id="ARBA00023274"/>
    </source>
</evidence>
<evidence type="ECO:0000313" key="14">
    <source>
        <dbReference type="EMBL" id="MDI3406094.1"/>
    </source>
</evidence>
<dbReference type="Gene3D" id="1.10.260.30">
    <property type="entry name" value="Signal recognition particle, SRP54 subunit, M-domain"/>
    <property type="match status" value="1"/>
</dbReference>
<dbReference type="InterPro" id="IPR004780">
    <property type="entry name" value="SRP"/>
</dbReference>
<feature type="binding site" evidence="9">
    <location>
        <begin position="250"/>
        <end position="253"/>
    </location>
    <ligand>
        <name>GTP</name>
        <dbReference type="ChEBI" id="CHEBI:37565"/>
    </ligand>
</feature>
<keyword evidence="7 9" id="KW-0687">Ribonucleoprotein</keyword>
<dbReference type="InterPro" id="IPR036891">
    <property type="entry name" value="Signal_recog_part_SRP54_M_sf"/>
</dbReference>
<comment type="caution">
    <text evidence="14">The sequence shown here is derived from an EMBL/GenBank/DDBJ whole genome shotgun (WGS) entry which is preliminary data.</text>
</comment>
<dbReference type="Gene3D" id="3.40.50.300">
    <property type="entry name" value="P-loop containing nucleotide triphosphate hydrolases"/>
    <property type="match status" value="1"/>
</dbReference>
<comment type="subcellular location">
    <subcellularLocation>
        <location evidence="9">Cytoplasm</location>
    </subcellularLocation>
    <text evidence="9">The SRP-RNC complex is targeted to the cytoplasmic membrane.</text>
</comment>
<comment type="similarity">
    <text evidence="1 9">Belongs to the GTP-binding SRP family. SRP54 subfamily.</text>
</comment>